<dbReference type="Pfam" id="PF17765">
    <property type="entry name" value="MLTR_LBD"/>
    <property type="match status" value="1"/>
</dbReference>
<name>A0A2M8LV81_9ACTN</name>
<dbReference type="CDD" id="cd00093">
    <property type="entry name" value="HTH_XRE"/>
    <property type="match status" value="1"/>
</dbReference>
<dbReference type="SMART" id="SM00530">
    <property type="entry name" value="HTH_XRE"/>
    <property type="match status" value="1"/>
</dbReference>
<dbReference type="InterPro" id="IPR001387">
    <property type="entry name" value="Cro/C1-type_HTH"/>
</dbReference>
<dbReference type="PROSITE" id="PS50943">
    <property type="entry name" value="HTH_CROC1"/>
    <property type="match status" value="1"/>
</dbReference>
<feature type="compositionally biased region" description="Low complexity" evidence="1">
    <location>
        <begin position="280"/>
        <end position="293"/>
    </location>
</feature>
<dbReference type="GO" id="GO:0003677">
    <property type="term" value="F:DNA binding"/>
    <property type="evidence" value="ECO:0007669"/>
    <property type="project" value="InterPro"/>
</dbReference>
<evidence type="ECO:0000256" key="1">
    <source>
        <dbReference type="SAM" id="MobiDB-lite"/>
    </source>
</evidence>
<feature type="compositionally biased region" description="Low complexity" evidence="1">
    <location>
        <begin position="302"/>
        <end position="315"/>
    </location>
</feature>
<proteinExistence type="predicted"/>
<dbReference type="Proteomes" id="UP000230407">
    <property type="component" value="Unassembled WGS sequence"/>
</dbReference>
<comment type="caution">
    <text evidence="3">The sequence shown here is derived from an EMBL/GenBank/DDBJ whole genome shotgun (WGS) entry which is preliminary data.</text>
</comment>
<dbReference type="Gene3D" id="3.30.450.180">
    <property type="match status" value="1"/>
</dbReference>
<organism evidence="3 4">
    <name type="scientific">Streptomyces carminius</name>
    <dbReference type="NCBI Taxonomy" id="2665496"/>
    <lineage>
        <taxon>Bacteria</taxon>
        <taxon>Bacillati</taxon>
        <taxon>Actinomycetota</taxon>
        <taxon>Actinomycetes</taxon>
        <taxon>Kitasatosporales</taxon>
        <taxon>Streptomycetaceae</taxon>
        <taxon>Streptomyces</taxon>
    </lineage>
</organism>
<dbReference type="AlphaFoldDB" id="A0A2M8LV81"/>
<feature type="region of interest" description="Disordered" evidence="1">
    <location>
        <begin position="280"/>
        <end position="322"/>
    </location>
</feature>
<keyword evidence="4" id="KW-1185">Reference proteome</keyword>
<dbReference type="PANTHER" id="PTHR35010:SF2">
    <property type="entry name" value="BLL4672 PROTEIN"/>
    <property type="match status" value="1"/>
</dbReference>
<accession>A0A2M8LV81</accession>
<dbReference type="SUPFAM" id="SSF47413">
    <property type="entry name" value="lambda repressor-like DNA-binding domains"/>
    <property type="match status" value="1"/>
</dbReference>
<evidence type="ECO:0000313" key="3">
    <source>
        <dbReference type="EMBL" id="PJE95864.1"/>
    </source>
</evidence>
<sequence length="322" mass="35193">MDSENPLGQFLRARRALVRPEDVGLPPGHRRRVAGLRREEVAMLAGVSIDYYVRLEQGRERSPSAQVVDALARVLCLEEDATAHLHRLARPSPGRRRRPAARRRERVGPQLLRLMAGWHRTPAVILGPWLDVLAHNTLGRALFDGHTHSGDLVRLVFLDPDAREFYPDWERVAENTVAALRASVGTEAADPHLIELVGELSLRSETFRRLWARHDIRRKTHETKRFRHPLVGELTLDYESLTVNSAPGQQLVVYHAEPGSPSEQALDLLGSLAATGADAVPATGAAAEPTGAPRPSGEDGPAARNAASTAGATDGATEDRSV</sequence>
<dbReference type="InterPro" id="IPR010982">
    <property type="entry name" value="Lambda_DNA-bd_dom_sf"/>
</dbReference>
<dbReference type="Gene3D" id="1.10.260.40">
    <property type="entry name" value="lambda repressor-like DNA-binding domains"/>
    <property type="match status" value="1"/>
</dbReference>
<dbReference type="EMBL" id="PGGW01000061">
    <property type="protein sequence ID" value="PJE95864.1"/>
    <property type="molecule type" value="Genomic_DNA"/>
</dbReference>
<evidence type="ECO:0000259" key="2">
    <source>
        <dbReference type="PROSITE" id="PS50943"/>
    </source>
</evidence>
<dbReference type="Pfam" id="PF13560">
    <property type="entry name" value="HTH_31"/>
    <property type="match status" value="1"/>
</dbReference>
<reference evidence="3 4" key="1">
    <citation type="submission" date="2017-11" db="EMBL/GenBank/DDBJ databases">
        <title>Streptomyces carmine sp. nov., a novel actinomycete isolated from Sophora alopecuroides in Xinjiang, China.</title>
        <authorList>
            <person name="Wang Y."/>
            <person name="Luo X."/>
            <person name="Wan C."/>
            <person name="Zhang L."/>
        </authorList>
    </citation>
    <scope>NUCLEOTIDE SEQUENCE [LARGE SCALE GENOMIC DNA]</scope>
    <source>
        <strain evidence="3 4">TRM SA0054</strain>
    </source>
</reference>
<protein>
    <submittedName>
        <fullName evidence="3">Transcriptional regulator</fullName>
    </submittedName>
</protein>
<gene>
    <name evidence="3" type="ORF">CUT44_20890</name>
</gene>
<dbReference type="InterPro" id="IPR041413">
    <property type="entry name" value="MLTR_LBD"/>
</dbReference>
<dbReference type="PANTHER" id="PTHR35010">
    <property type="entry name" value="BLL4672 PROTEIN-RELATED"/>
    <property type="match status" value="1"/>
</dbReference>
<feature type="domain" description="HTH cro/C1-type" evidence="2">
    <location>
        <begin position="31"/>
        <end position="81"/>
    </location>
</feature>
<evidence type="ECO:0000313" key="4">
    <source>
        <dbReference type="Proteomes" id="UP000230407"/>
    </source>
</evidence>